<dbReference type="InterPro" id="IPR044492">
    <property type="entry name" value="P_typ_ATPase_HD_dom"/>
</dbReference>
<evidence type="ECO:0000256" key="6">
    <source>
        <dbReference type="ARBA" id="ARBA00022692"/>
    </source>
</evidence>
<evidence type="ECO:0000256" key="2">
    <source>
        <dbReference type="ARBA" id="ARBA00005675"/>
    </source>
</evidence>
<evidence type="ECO:0000256" key="13">
    <source>
        <dbReference type="ARBA" id="ARBA00023136"/>
    </source>
</evidence>
<dbReference type="InterPro" id="IPR006068">
    <property type="entry name" value="ATPase_P-typ_cation-transptr_C"/>
</dbReference>
<dbReference type="GO" id="GO:0012505">
    <property type="term" value="C:endomembrane system"/>
    <property type="evidence" value="ECO:0007669"/>
    <property type="project" value="UniProtKB-SubCell"/>
</dbReference>
<dbReference type="SFLD" id="SFLDF00027">
    <property type="entry name" value="p-type_atpase"/>
    <property type="match status" value="1"/>
</dbReference>
<dbReference type="FunFam" id="3.40.50.1000:FF:000028">
    <property type="entry name" value="Calcium-transporting P-type ATPase, putative"/>
    <property type="match status" value="1"/>
</dbReference>
<dbReference type="Gene3D" id="1.20.1110.10">
    <property type="entry name" value="Calcium-transporting ATPase, transmembrane domain"/>
    <property type="match status" value="2"/>
</dbReference>
<dbReference type="EC" id="7.2.2.10" evidence="3"/>
<dbReference type="Gene3D" id="3.40.50.1000">
    <property type="entry name" value="HAD superfamily/HAD-like"/>
    <property type="match status" value="1"/>
</dbReference>
<accession>A0A6P1MPU1</accession>
<feature type="transmembrane region" description="Helical" evidence="14">
    <location>
        <begin position="242"/>
        <end position="262"/>
    </location>
</feature>
<keyword evidence="13 14" id="KW-0472">Membrane</keyword>
<sequence length="855" mass="92943">MFYKMSATEVLKDLNSSKEGLDEKQVEENEKRYGKNQLAEEKKQGLLKVFLTQFKDLLVVILIAAAVISIFTGDLESTLVILGVIVLNAILGTVQHFKAEKSLNSLKKLASPLAKVIRCGKRRGIEAANIVVGDILVLEAGDVVPADGRIVECYSMQVNESSLTGEAESINKISEKISGDKTLADQDNMVFSGTQVTYGRGMAVVTSVGMNTELGKIAQLMNETKERKTPLQISLDAFGKKLSLIIMIICACILGLCIYRGMTVLDSLMFAVALAVAAIPEALSSIVTISLALGTSKMAKENAIMKNLKAVESLGCVSIICSDKTGTLTKNRMTVKNTYLADNGELSTNRLLLAAILCNDSSVTEGKVLGDPTETALIEYYMNTRKDYKQVLSAYPRLSELPFDSDRKLMSTLHNIDDTTVMMTKGAVDAMLHKSRFVYSNGAERAITEEDINQAQDQNHEYSKRGLRVLAFAQKNIEKQDINLNDEDNFTFIGLIAMQDPPREESKEAVSNCLTAGIMPVMITGDHKVTASAIAEEIGILRSGQRAITGMELDEISDERLDKEISEIAVYARVTPAHKIRIVDAWQNKGNIVAMTGDGVNDAPALKKADIGIAMGITGTDVSKDAASMILTDDNFATIVKSVANGRNIYTNIKNSIKFLLSGNTSGILAVVYTSLMALPIPFMAVHLLFINLITDSLPAIAISMEKPKADLLKEPPRRSDEPILTRRYLLEIGIQGVLIAAFTLAAYYQGLPIGAETASTMAFATLCFARLWHGFNSRGRQSIFKLGFLSNVYSLGAFALGTSLLFAVLTINPLQSLFQVTELSGNNIAYIVACAVAPTILIQGSRVIKELFKK</sequence>
<dbReference type="InterPro" id="IPR004014">
    <property type="entry name" value="ATPase_P-typ_cation-transptr_N"/>
</dbReference>
<keyword evidence="5" id="KW-0109">Calcium transport</keyword>
<evidence type="ECO:0000256" key="1">
    <source>
        <dbReference type="ARBA" id="ARBA00004127"/>
    </source>
</evidence>
<keyword evidence="10" id="KW-0460">Magnesium</keyword>
<feature type="transmembrane region" description="Helical" evidence="14">
    <location>
        <begin position="785"/>
        <end position="809"/>
    </location>
</feature>
<dbReference type="Pfam" id="PF00690">
    <property type="entry name" value="Cation_ATPase_N"/>
    <property type="match status" value="1"/>
</dbReference>
<dbReference type="SFLD" id="SFLDS00003">
    <property type="entry name" value="Haloacid_Dehalogenase"/>
    <property type="match status" value="1"/>
</dbReference>
<evidence type="ECO:0000256" key="10">
    <source>
        <dbReference type="ARBA" id="ARBA00022842"/>
    </source>
</evidence>
<dbReference type="EMBL" id="CP047591">
    <property type="protein sequence ID" value="QHI73015.1"/>
    <property type="molecule type" value="Genomic_DNA"/>
</dbReference>
<evidence type="ECO:0000256" key="4">
    <source>
        <dbReference type="ARBA" id="ARBA00022553"/>
    </source>
</evidence>
<dbReference type="RefSeq" id="WP_162362782.1">
    <property type="nucleotide sequence ID" value="NZ_CP047591.1"/>
</dbReference>
<dbReference type="Proteomes" id="UP000463883">
    <property type="component" value="Chromosome"/>
</dbReference>
<keyword evidence="11" id="KW-1278">Translocase</keyword>
<dbReference type="Pfam" id="PF00122">
    <property type="entry name" value="E1-E2_ATPase"/>
    <property type="match status" value="1"/>
</dbReference>
<dbReference type="SUPFAM" id="SSF81653">
    <property type="entry name" value="Calcium ATPase, transduction domain A"/>
    <property type="match status" value="1"/>
</dbReference>
<evidence type="ECO:0000259" key="15">
    <source>
        <dbReference type="SMART" id="SM00831"/>
    </source>
</evidence>
<dbReference type="PRINTS" id="PR00119">
    <property type="entry name" value="CATATPASE"/>
</dbReference>
<feature type="transmembrane region" description="Helical" evidence="14">
    <location>
        <begin position="268"/>
        <end position="293"/>
    </location>
</feature>
<dbReference type="SUPFAM" id="SSF81665">
    <property type="entry name" value="Calcium ATPase, transmembrane domain M"/>
    <property type="match status" value="1"/>
</dbReference>
<dbReference type="GO" id="GO:0005524">
    <property type="term" value="F:ATP binding"/>
    <property type="evidence" value="ECO:0007669"/>
    <property type="project" value="UniProtKB-KW"/>
</dbReference>
<evidence type="ECO:0000256" key="14">
    <source>
        <dbReference type="SAM" id="Phobius"/>
    </source>
</evidence>
<evidence type="ECO:0000313" key="16">
    <source>
        <dbReference type="EMBL" id="QHI73015.1"/>
    </source>
</evidence>
<dbReference type="KEGG" id="amic:Ami3637_11900"/>
<evidence type="ECO:0000256" key="12">
    <source>
        <dbReference type="ARBA" id="ARBA00022989"/>
    </source>
</evidence>
<name>A0A6P1MPU1_9FIRM</name>
<dbReference type="GO" id="GO:0016887">
    <property type="term" value="F:ATP hydrolysis activity"/>
    <property type="evidence" value="ECO:0007669"/>
    <property type="project" value="InterPro"/>
</dbReference>
<keyword evidence="4" id="KW-0597">Phosphoprotein</keyword>
<proteinExistence type="inferred from homology"/>
<dbReference type="Gene3D" id="3.40.1110.10">
    <property type="entry name" value="Calcium-transporting ATPase, cytoplasmic domain N"/>
    <property type="match status" value="1"/>
</dbReference>
<dbReference type="InterPro" id="IPR059000">
    <property type="entry name" value="ATPase_P-type_domA"/>
</dbReference>
<dbReference type="GO" id="GO:0016020">
    <property type="term" value="C:membrane"/>
    <property type="evidence" value="ECO:0007669"/>
    <property type="project" value="InterPro"/>
</dbReference>
<feature type="transmembrane region" description="Helical" evidence="14">
    <location>
        <begin position="685"/>
        <end position="705"/>
    </location>
</feature>
<gene>
    <name evidence="16" type="ORF">Ami3637_11900</name>
</gene>
<evidence type="ECO:0000313" key="17">
    <source>
        <dbReference type="Proteomes" id="UP000463883"/>
    </source>
</evidence>
<feature type="transmembrane region" description="Helical" evidence="14">
    <location>
        <begin position="829"/>
        <end position="849"/>
    </location>
</feature>
<dbReference type="InterPro" id="IPR008250">
    <property type="entry name" value="ATPase_P-typ_transduc_dom_A_sf"/>
</dbReference>
<keyword evidence="12 14" id="KW-1133">Transmembrane helix</keyword>
<dbReference type="PROSITE" id="PS00154">
    <property type="entry name" value="ATPASE_E1_E2"/>
    <property type="match status" value="1"/>
</dbReference>
<feature type="transmembrane region" description="Helical" evidence="14">
    <location>
        <begin position="79"/>
        <end position="97"/>
    </location>
</feature>
<reference evidence="16 17" key="1">
    <citation type="submission" date="2020-01" db="EMBL/GenBank/DDBJ databases">
        <title>Genomic analysis of Aminipila sp. CBA3637.</title>
        <authorList>
            <person name="Kim Y.B."/>
            <person name="Roh S.W."/>
        </authorList>
    </citation>
    <scope>NUCLEOTIDE SEQUENCE [LARGE SCALE GENOMIC DNA]</scope>
    <source>
        <strain evidence="16 17">CBA3637</strain>
    </source>
</reference>
<keyword evidence="5" id="KW-0813">Transport</keyword>
<evidence type="ECO:0000256" key="5">
    <source>
        <dbReference type="ARBA" id="ARBA00022568"/>
    </source>
</evidence>
<organism evidence="16 17">
    <name type="scientific">Aminipila terrae</name>
    <dbReference type="NCBI Taxonomy" id="2697030"/>
    <lineage>
        <taxon>Bacteria</taxon>
        <taxon>Bacillati</taxon>
        <taxon>Bacillota</taxon>
        <taxon>Clostridia</taxon>
        <taxon>Peptostreptococcales</taxon>
        <taxon>Anaerovoracaceae</taxon>
        <taxon>Aminipila</taxon>
    </lineage>
</organism>
<feature type="transmembrane region" description="Helical" evidence="14">
    <location>
        <begin position="57"/>
        <end position="73"/>
    </location>
</feature>
<dbReference type="SUPFAM" id="SSF56784">
    <property type="entry name" value="HAD-like"/>
    <property type="match status" value="1"/>
</dbReference>
<feature type="domain" description="Cation-transporting P-type ATPase N-terminal" evidence="15">
    <location>
        <begin position="1"/>
        <end position="74"/>
    </location>
</feature>
<dbReference type="Pfam" id="PF00689">
    <property type="entry name" value="Cation_ATPase_C"/>
    <property type="match status" value="1"/>
</dbReference>
<feature type="transmembrane region" description="Helical" evidence="14">
    <location>
        <begin position="754"/>
        <end position="773"/>
    </location>
</feature>
<evidence type="ECO:0000256" key="11">
    <source>
        <dbReference type="ARBA" id="ARBA00022967"/>
    </source>
</evidence>
<comment type="similarity">
    <text evidence="2">Belongs to the cation transport ATPase (P-type) (TC 3.A.3) family. Type IIA subfamily.</text>
</comment>
<dbReference type="InterPro" id="IPR001757">
    <property type="entry name" value="P_typ_ATPase"/>
</dbReference>
<keyword evidence="5" id="KW-0406">Ion transport</keyword>
<dbReference type="InterPro" id="IPR006408">
    <property type="entry name" value="P-type_ATPase_IIB"/>
</dbReference>
<dbReference type="FunFam" id="2.70.150.10:FF:000160">
    <property type="entry name" value="Sarcoplasmic/endoplasmic reticulum calcium ATPase 1"/>
    <property type="match status" value="1"/>
</dbReference>
<protein>
    <recommendedName>
        <fullName evidence="3">P-type Ca(2+) transporter</fullName>
        <ecNumber evidence="3">7.2.2.10</ecNumber>
    </recommendedName>
</protein>
<dbReference type="GO" id="GO:0005388">
    <property type="term" value="F:P-type calcium transporter activity"/>
    <property type="evidence" value="ECO:0007669"/>
    <property type="project" value="UniProtKB-EC"/>
</dbReference>
<dbReference type="InterPro" id="IPR023298">
    <property type="entry name" value="ATPase_P-typ_TM_dom_sf"/>
</dbReference>
<dbReference type="InterPro" id="IPR023299">
    <property type="entry name" value="ATPase_P-typ_cyto_dom_N"/>
</dbReference>
<comment type="subcellular location">
    <subcellularLocation>
        <location evidence="1">Endomembrane system</location>
        <topology evidence="1">Multi-pass membrane protein</topology>
    </subcellularLocation>
</comment>
<dbReference type="AlphaFoldDB" id="A0A6P1MPU1"/>
<dbReference type="Pfam" id="PF13246">
    <property type="entry name" value="Cation_ATPase"/>
    <property type="match status" value="1"/>
</dbReference>
<keyword evidence="8" id="KW-0106">Calcium</keyword>
<keyword evidence="17" id="KW-1185">Reference proteome</keyword>
<feature type="transmembrane region" description="Helical" evidence="14">
    <location>
        <begin position="729"/>
        <end position="748"/>
    </location>
</feature>
<dbReference type="CDD" id="cd02089">
    <property type="entry name" value="P-type_ATPase_Ca_prok"/>
    <property type="match status" value="1"/>
</dbReference>
<keyword evidence="7" id="KW-0547">Nucleotide-binding</keyword>
<evidence type="ECO:0000256" key="9">
    <source>
        <dbReference type="ARBA" id="ARBA00022840"/>
    </source>
</evidence>
<evidence type="ECO:0000256" key="3">
    <source>
        <dbReference type="ARBA" id="ARBA00012790"/>
    </source>
</evidence>
<dbReference type="SFLD" id="SFLDG00002">
    <property type="entry name" value="C1.7:_P-type_atpase_like"/>
    <property type="match status" value="1"/>
</dbReference>
<keyword evidence="6 14" id="KW-0812">Transmembrane</keyword>
<dbReference type="InterPro" id="IPR036412">
    <property type="entry name" value="HAD-like_sf"/>
</dbReference>
<dbReference type="NCBIfam" id="TIGR01517">
    <property type="entry name" value="ATPase-IIB_Ca"/>
    <property type="match status" value="1"/>
</dbReference>
<dbReference type="PANTHER" id="PTHR42861">
    <property type="entry name" value="CALCIUM-TRANSPORTING ATPASE"/>
    <property type="match status" value="1"/>
</dbReference>
<dbReference type="Gene3D" id="2.70.150.10">
    <property type="entry name" value="Calcium-transporting ATPase, cytoplasmic transduction domain A"/>
    <property type="match status" value="1"/>
</dbReference>
<keyword evidence="9" id="KW-0067">ATP-binding</keyword>
<dbReference type="PRINTS" id="PR00120">
    <property type="entry name" value="HATPASE"/>
</dbReference>
<evidence type="ECO:0000256" key="7">
    <source>
        <dbReference type="ARBA" id="ARBA00022741"/>
    </source>
</evidence>
<dbReference type="SMART" id="SM00831">
    <property type="entry name" value="Cation_ATPase_N"/>
    <property type="match status" value="1"/>
</dbReference>
<feature type="transmembrane region" description="Helical" evidence="14">
    <location>
        <begin position="659"/>
        <end position="679"/>
    </location>
</feature>
<dbReference type="InterPro" id="IPR023214">
    <property type="entry name" value="HAD_sf"/>
</dbReference>
<evidence type="ECO:0000256" key="8">
    <source>
        <dbReference type="ARBA" id="ARBA00022837"/>
    </source>
</evidence>
<dbReference type="InterPro" id="IPR018303">
    <property type="entry name" value="ATPase_P-typ_P_site"/>
</dbReference>
<dbReference type="NCBIfam" id="TIGR01494">
    <property type="entry name" value="ATPase_P-type"/>
    <property type="match status" value="3"/>
</dbReference>